<feature type="transmembrane region" description="Helical" evidence="3">
    <location>
        <begin position="185"/>
        <end position="205"/>
    </location>
</feature>
<feature type="compositionally biased region" description="Low complexity" evidence="2">
    <location>
        <begin position="144"/>
        <end position="164"/>
    </location>
</feature>
<organism evidence="7 8">
    <name type="scientific">[Torrubiella] hemipterigena</name>
    <dbReference type="NCBI Taxonomy" id="1531966"/>
    <lineage>
        <taxon>Eukaryota</taxon>
        <taxon>Fungi</taxon>
        <taxon>Dikarya</taxon>
        <taxon>Ascomycota</taxon>
        <taxon>Pezizomycotina</taxon>
        <taxon>Sordariomycetes</taxon>
        <taxon>Hypocreomycetidae</taxon>
        <taxon>Hypocreales</taxon>
        <taxon>Clavicipitaceae</taxon>
        <taxon>Clavicipitaceae incertae sedis</taxon>
        <taxon>'Torrubiella' clade</taxon>
    </lineage>
</organism>
<dbReference type="OrthoDB" id="5841748at2759"/>
<evidence type="ECO:0000256" key="1">
    <source>
        <dbReference type="ARBA" id="ARBA00005634"/>
    </source>
</evidence>
<evidence type="ECO:0000256" key="2">
    <source>
        <dbReference type="SAM" id="MobiDB-lite"/>
    </source>
</evidence>
<dbReference type="EMBL" id="CDHN01000001">
    <property type="protein sequence ID" value="CEJ83096.1"/>
    <property type="molecule type" value="Genomic_DNA"/>
</dbReference>
<dbReference type="Pfam" id="PF04253">
    <property type="entry name" value="TFR_dimer"/>
    <property type="match status" value="1"/>
</dbReference>
<dbReference type="SUPFAM" id="SSF53187">
    <property type="entry name" value="Zn-dependent exopeptidases"/>
    <property type="match status" value="1"/>
</dbReference>
<dbReference type="Pfam" id="PF04389">
    <property type="entry name" value="Peptidase_M28"/>
    <property type="match status" value="1"/>
</dbReference>
<dbReference type="CDD" id="cd02121">
    <property type="entry name" value="PA_GCPII_like"/>
    <property type="match status" value="1"/>
</dbReference>
<keyword evidence="8" id="KW-1185">Reference proteome</keyword>
<evidence type="ECO:0000313" key="7">
    <source>
        <dbReference type="EMBL" id="CEJ83096.1"/>
    </source>
</evidence>
<dbReference type="InterPro" id="IPR039373">
    <property type="entry name" value="Peptidase_M28B"/>
</dbReference>
<feature type="compositionally biased region" description="Basic and acidic residues" evidence="2">
    <location>
        <begin position="25"/>
        <end position="40"/>
    </location>
</feature>
<dbReference type="HOGENOM" id="CLU_005688_1_0_1"/>
<dbReference type="Proteomes" id="UP000039046">
    <property type="component" value="Unassembled WGS sequence"/>
</dbReference>
<name>A0A0A1SXP5_9HYPO</name>
<feature type="region of interest" description="Disordered" evidence="2">
    <location>
        <begin position="132"/>
        <end position="166"/>
    </location>
</feature>
<accession>A0A0A1SXP5</accession>
<dbReference type="Pfam" id="PF02225">
    <property type="entry name" value="PA"/>
    <property type="match status" value="1"/>
</dbReference>
<evidence type="ECO:0000256" key="3">
    <source>
        <dbReference type="SAM" id="Phobius"/>
    </source>
</evidence>
<dbReference type="SUPFAM" id="SSF47672">
    <property type="entry name" value="Transferrin receptor-like dimerisation domain"/>
    <property type="match status" value="1"/>
</dbReference>
<dbReference type="PANTHER" id="PTHR10404:SF71">
    <property type="entry name" value="CARBOXYPEPTIDASE TRE2, PUTATIVE (AFU_ORTHOLOGUE AFUA_3G10650)-RELATED"/>
    <property type="match status" value="1"/>
</dbReference>
<dbReference type="GO" id="GO:0004180">
    <property type="term" value="F:carboxypeptidase activity"/>
    <property type="evidence" value="ECO:0007669"/>
    <property type="project" value="TreeGrafter"/>
</dbReference>
<dbReference type="CDD" id="cd08022">
    <property type="entry name" value="M28_PSMA_like"/>
    <property type="match status" value="1"/>
</dbReference>
<protein>
    <submittedName>
        <fullName evidence="7">Uncharacterized protein</fullName>
    </submittedName>
</protein>
<feature type="domain" description="PA" evidence="4">
    <location>
        <begin position="333"/>
        <end position="421"/>
    </location>
</feature>
<comment type="similarity">
    <text evidence="1">Belongs to the peptidase M28 family. M28B subfamily.</text>
</comment>
<evidence type="ECO:0000259" key="5">
    <source>
        <dbReference type="Pfam" id="PF04253"/>
    </source>
</evidence>
<keyword evidence="3" id="KW-0812">Transmembrane</keyword>
<feature type="domain" description="Peptidase M28" evidence="6">
    <location>
        <begin position="519"/>
        <end position="705"/>
    </location>
</feature>
<dbReference type="STRING" id="1531966.A0A0A1SXP5"/>
<feature type="region of interest" description="Disordered" evidence="2">
    <location>
        <begin position="1"/>
        <end position="110"/>
    </location>
</feature>
<gene>
    <name evidence="7" type="ORF">VHEMI03124</name>
</gene>
<reference evidence="7 8" key="1">
    <citation type="journal article" date="2015" name="Genome Announc.">
        <title>Draft Genome Sequence and Gene Annotation of the Entomopathogenic Fungus Verticillium hemipterigenum.</title>
        <authorList>
            <person name="Horn F."/>
            <person name="Habel A."/>
            <person name="Scharf D.H."/>
            <person name="Dworschak J."/>
            <person name="Brakhage A.A."/>
            <person name="Guthke R."/>
            <person name="Hertweck C."/>
            <person name="Linde J."/>
        </authorList>
    </citation>
    <scope>NUCLEOTIDE SEQUENCE [LARGE SCALE GENOMIC DNA]</scope>
</reference>
<evidence type="ECO:0000259" key="4">
    <source>
        <dbReference type="Pfam" id="PF02225"/>
    </source>
</evidence>
<feature type="compositionally biased region" description="Acidic residues" evidence="2">
    <location>
        <begin position="72"/>
        <end position="103"/>
    </location>
</feature>
<evidence type="ECO:0000313" key="8">
    <source>
        <dbReference type="Proteomes" id="UP000039046"/>
    </source>
</evidence>
<keyword evidence="3" id="KW-0472">Membrane</keyword>
<dbReference type="InterPro" id="IPR007484">
    <property type="entry name" value="Peptidase_M28"/>
</dbReference>
<dbReference type="AlphaFoldDB" id="A0A0A1SXP5"/>
<dbReference type="InterPro" id="IPR046450">
    <property type="entry name" value="PA_dom_sf"/>
</dbReference>
<dbReference type="Gene3D" id="3.50.30.30">
    <property type="match status" value="1"/>
</dbReference>
<dbReference type="InterPro" id="IPR003137">
    <property type="entry name" value="PA_domain"/>
</dbReference>
<dbReference type="Gene3D" id="1.20.930.40">
    <property type="entry name" value="Transferrin receptor-like, dimerisation domain"/>
    <property type="match status" value="1"/>
</dbReference>
<dbReference type="PANTHER" id="PTHR10404">
    <property type="entry name" value="N-ACETYLATED-ALPHA-LINKED ACIDIC DIPEPTIDASE"/>
    <property type="match status" value="1"/>
</dbReference>
<evidence type="ECO:0000259" key="6">
    <source>
        <dbReference type="Pfam" id="PF04389"/>
    </source>
</evidence>
<dbReference type="InterPro" id="IPR036757">
    <property type="entry name" value="TFR-like_dimer_dom_sf"/>
</dbReference>
<sequence>MPSEKQPFYDPVPPTYDEALAGSSRRREDAWSQRDERDAPNTESESLLRQTGGTSASSSSRRPHGYRPPTVETDDEDSLFDGLSDDDEEDEVRQVMEEMDMEEPESRTSRWRKRMPFGLSLPRFKWPSFPRVRIQLPSGPGGESSSSNNDNNNNSESTTTPTTTWTLPALPKIDGVTVLVTVARLLALFILMGFFFFLFTSGLLVSPSQSRGGGRYPPASVEHHILNNIKPETIRHNVEHYSKYAHMAGTRGSRGLADDMFKMFKHAKLPYYEEDKYEVYLNYPKENGRAVELMDASGEHVEFSAVLEEDERHVETSGHQTYVFHGLSRSGDVKGPLIYANYGSRRDFEKLKEAGIDTKGAIALVRYYGPVDTAGLKVQAAEAAGFAGCLIYSDPADDGFKKSKEAPDGSGMPKGAVHRDTVALSHLVMGDILTPGWESKPELPRLEMQNVHMVNIPSLPLSWRDAEVLLKRLKGHGEIVAENWKGAVPDVEWWTGNVTSPIVRLKNEQDEVRHQEIYNVYGKILGQEQGGKSIIIGNRRDAWSFGATDPHSGTAIMLELARIFGELHEFGWRPLRTIEFMSWDGGAYNNIGSTEYVEMNLQRLRNDAFAYIDLNAAVSGREFRASGSPMFKKILLSALDRVQDPFTTKSMRQLWEERRGEIENLGTDSDYVAFQNIAGTSSLHLEFTGNVFPRHSSFDTHDVVEMHTDPGFEYHVTMAKIVSFILYELADLNILQLDLHSYGESLGHWIDDLQQWINDQPGHKEDKQKFSLDEMRQAVDTVKSTVAHFEEWEQSWKAATRNSRGWEDDQITELRKAYNDRMGQFETALLDQSQVGGGLPGRSQFRHMVFGPQLWPDRKDAYFPLIRDAIVDGNYTVAQEGVQKIAEHIRRAARALESPTHQSL</sequence>
<feature type="domain" description="Transferrin receptor-like dimerisation" evidence="5">
    <location>
        <begin position="771"/>
        <end position="896"/>
    </location>
</feature>
<keyword evidence="3" id="KW-1133">Transmembrane helix</keyword>
<feature type="compositionally biased region" description="Polar residues" evidence="2">
    <location>
        <begin position="41"/>
        <end position="54"/>
    </location>
</feature>
<proteinExistence type="inferred from homology"/>
<dbReference type="InterPro" id="IPR007365">
    <property type="entry name" value="TFR-like_dimer_dom"/>
</dbReference>
<dbReference type="Gene3D" id="3.40.630.10">
    <property type="entry name" value="Zn peptidases"/>
    <property type="match status" value="1"/>
</dbReference>
<dbReference type="FunFam" id="3.40.630.10:FF:000101">
    <property type="entry name" value="N-acetylated alpha-linked acidic dipeptidase like 1"/>
    <property type="match status" value="1"/>
</dbReference>
<dbReference type="SUPFAM" id="SSF52025">
    <property type="entry name" value="PA domain"/>
    <property type="match status" value="1"/>
</dbReference>